<protein>
    <recommendedName>
        <fullName evidence="5">AAA+ ATPase domain-containing protein</fullName>
    </recommendedName>
</protein>
<dbReference type="Pfam" id="PF13173">
    <property type="entry name" value="AAA_14"/>
    <property type="match status" value="1"/>
</dbReference>
<comment type="caution">
    <text evidence="3">The sequence shown here is derived from an EMBL/GenBank/DDBJ whole genome shotgun (WGS) entry which is preliminary data.</text>
</comment>
<dbReference type="RefSeq" id="WP_343055432.1">
    <property type="nucleotide sequence ID" value="NZ_JACGXA010000001.1"/>
</dbReference>
<dbReference type="InterPro" id="IPR027417">
    <property type="entry name" value="P-loop_NTPase"/>
</dbReference>
<dbReference type="InterPro" id="IPR041682">
    <property type="entry name" value="AAA_14"/>
</dbReference>
<evidence type="ECO:0000259" key="2">
    <source>
        <dbReference type="Pfam" id="PF13635"/>
    </source>
</evidence>
<dbReference type="PANTHER" id="PTHR43566">
    <property type="entry name" value="CONSERVED PROTEIN"/>
    <property type="match status" value="1"/>
</dbReference>
<dbReference type="AlphaFoldDB" id="A0A7W3IWF2"/>
<dbReference type="Proteomes" id="UP000580910">
    <property type="component" value="Unassembled WGS sequence"/>
</dbReference>
<dbReference type="SUPFAM" id="SSF52540">
    <property type="entry name" value="P-loop containing nucleoside triphosphate hydrolases"/>
    <property type="match status" value="1"/>
</dbReference>
<organism evidence="3 4">
    <name type="scientific">Nocardioides ginsengisegetis</name>
    <dbReference type="NCBI Taxonomy" id="661491"/>
    <lineage>
        <taxon>Bacteria</taxon>
        <taxon>Bacillati</taxon>
        <taxon>Actinomycetota</taxon>
        <taxon>Actinomycetes</taxon>
        <taxon>Propionibacteriales</taxon>
        <taxon>Nocardioidaceae</taxon>
        <taxon>Nocardioides</taxon>
    </lineage>
</organism>
<evidence type="ECO:0000313" key="4">
    <source>
        <dbReference type="Proteomes" id="UP000580910"/>
    </source>
</evidence>
<feature type="domain" description="DUF4143" evidence="2">
    <location>
        <begin position="211"/>
        <end position="379"/>
    </location>
</feature>
<name>A0A7W3IWF2_9ACTN</name>
<evidence type="ECO:0000313" key="3">
    <source>
        <dbReference type="EMBL" id="MBA8801814.1"/>
    </source>
</evidence>
<proteinExistence type="predicted"/>
<dbReference type="PANTHER" id="PTHR43566:SF2">
    <property type="entry name" value="DUF4143 DOMAIN-CONTAINING PROTEIN"/>
    <property type="match status" value="1"/>
</dbReference>
<keyword evidence="4" id="KW-1185">Reference proteome</keyword>
<accession>A0A7W3IWF2</accession>
<dbReference type="InterPro" id="IPR025420">
    <property type="entry name" value="DUF4143"/>
</dbReference>
<evidence type="ECO:0000259" key="1">
    <source>
        <dbReference type="Pfam" id="PF13173"/>
    </source>
</evidence>
<dbReference type="Pfam" id="PF13635">
    <property type="entry name" value="DUF4143"/>
    <property type="match status" value="1"/>
</dbReference>
<feature type="domain" description="AAA" evidence="1">
    <location>
        <begin position="29"/>
        <end position="137"/>
    </location>
</feature>
<gene>
    <name evidence="3" type="ORF">FB382_000105</name>
</gene>
<reference evidence="3 4" key="1">
    <citation type="submission" date="2020-07" db="EMBL/GenBank/DDBJ databases">
        <title>Sequencing the genomes of 1000 actinobacteria strains.</title>
        <authorList>
            <person name="Klenk H.-P."/>
        </authorList>
    </citation>
    <scope>NUCLEOTIDE SEQUENCE [LARGE SCALE GENOMIC DNA]</scope>
    <source>
        <strain evidence="3 4">DSM 21349</strain>
    </source>
</reference>
<evidence type="ECO:0008006" key="5">
    <source>
        <dbReference type="Google" id="ProtNLM"/>
    </source>
</evidence>
<dbReference type="EMBL" id="JACGXA010000001">
    <property type="protein sequence ID" value="MBA8801814.1"/>
    <property type="molecule type" value="Genomic_DNA"/>
</dbReference>
<sequence>MSRPLRPLHGYTRRIVDDELDELLSGLSAVSLEGPKGVGKTATAQVRAGSTHRLDAPTELQLIQADPGRLLTGAEPILIDEWQHYPSSWDLVRRAVDDGPTPARFLLTGSASPTGAPTHTGAARIVPVRMRPLSLAERGMPPEVSLAELLTGDRPAVSGSTDIGLGDYVDEILAGGFPGLRGLPARALRAQLDGYLQRVIDREFPEQGMTLRHPDTLRAWLRAYAAATSTTASYEAIRDAATPGVGNKPAKSTTLPWRDVLTRLWLLDPVPAWLPTSNRFKELASTEKHQLADPALAARLLNVTADKLLAGDAVGPRIARGGTLLGALFEGLVALNLRVYAQAAEAEVRHLRTHRGEHEIDFIVAGSDGGVVALEVKLSATVHEDDLTHLNWLAAILGDDLRDAVLVNTGTHAYRRTDGIAVVPASLLGP</sequence>